<reference evidence="1 2" key="1">
    <citation type="submission" date="2017-04" db="EMBL/GenBank/DDBJ databases">
        <authorList>
            <person name="Afonso C.L."/>
            <person name="Miller P.J."/>
            <person name="Scott M.A."/>
            <person name="Spackman E."/>
            <person name="Goraichik I."/>
            <person name="Dimitrov K.M."/>
            <person name="Suarez D.L."/>
            <person name="Swayne D.E."/>
        </authorList>
    </citation>
    <scope>NUCLEOTIDE SEQUENCE [LARGE SCALE GENOMIC DNA]</scope>
    <source>
        <strain evidence="1 2">DSM 11622</strain>
    </source>
</reference>
<proteinExistence type="predicted"/>
<dbReference type="SUPFAM" id="SSF117396">
    <property type="entry name" value="TM1631-like"/>
    <property type="match status" value="1"/>
</dbReference>
<sequence>MDFGRLSDLRGVDFTLPPDHPETANLLARAQATGPPQPAIYVGCPIWTNKAWLGSYFPAGIKDADYLHHYARQFNSIELNTTHYRIPDAPTVRKWREAVPPGFKFCPKMPQSITHERELYNADELTTAFCRAISGLEEYLGMAFLQLPPTFGPEHLRRLERYLLDFPAYVPLAVELRHPRWFADTGLRDTVFALLEALNKTLVITDVAGRRDVLHQRLTTPVAFIRFNGHCLGNSDYRRADAWAERLASWLSASLHTAYVFIHQKDIMHSPLWTQYFLEKLRTLTGLEIAPPKVIVQPVQGSLF</sequence>
<gene>
    <name evidence="1" type="ORF">SAMN00120144_3157</name>
</gene>
<dbReference type="PANTHER" id="PTHR30348:SF9">
    <property type="entry name" value="UPF0759 PROTEIN YECE"/>
    <property type="match status" value="1"/>
</dbReference>
<evidence type="ECO:0000313" key="1">
    <source>
        <dbReference type="EMBL" id="SMB85050.1"/>
    </source>
</evidence>
<dbReference type="RefSeq" id="WP_084443793.1">
    <property type="nucleotide sequence ID" value="NZ_FWWW01000042.1"/>
</dbReference>
<protein>
    <recommendedName>
        <fullName evidence="3">DUF72 domain-containing protein</fullName>
    </recommendedName>
</protein>
<evidence type="ECO:0008006" key="3">
    <source>
        <dbReference type="Google" id="ProtNLM"/>
    </source>
</evidence>
<dbReference type="PANTHER" id="PTHR30348">
    <property type="entry name" value="UNCHARACTERIZED PROTEIN YECE"/>
    <property type="match status" value="1"/>
</dbReference>
<dbReference type="EMBL" id="FWWW01000042">
    <property type="protein sequence ID" value="SMB85050.1"/>
    <property type="molecule type" value="Genomic_DNA"/>
</dbReference>
<dbReference type="Pfam" id="PF01904">
    <property type="entry name" value="DUF72"/>
    <property type="match status" value="1"/>
</dbReference>
<accession>A0A1W1UVH6</accession>
<dbReference type="AlphaFoldDB" id="A0A1W1UVH6"/>
<organism evidence="1 2">
    <name type="scientific">Hymenobacter roseosalivarius DSM 11622</name>
    <dbReference type="NCBI Taxonomy" id="645990"/>
    <lineage>
        <taxon>Bacteria</taxon>
        <taxon>Pseudomonadati</taxon>
        <taxon>Bacteroidota</taxon>
        <taxon>Cytophagia</taxon>
        <taxon>Cytophagales</taxon>
        <taxon>Hymenobacteraceae</taxon>
        <taxon>Hymenobacter</taxon>
    </lineage>
</organism>
<dbReference type="Gene3D" id="3.20.20.410">
    <property type="entry name" value="Protein of unknown function UPF0759"/>
    <property type="match status" value="1"/>
</dbReference>
<evidence type="ECO:0000313" key="2">
    <source>
        <dbReference type="Proteomes" id="UP000192266"/>
    </source>
</evidence>
<dbReference type="InterPro" id="IPR036520">
    <property type="entry name" value="UPF0759_sf"/>
</dbReference>
<dbReference type="OrthoDB" id="9780310at2"/>
<dbReference type="Proteomes" id="UP000192266">
    <property type="component" value="Unassembled WGS sequence"/>
</dbReference>
<name>A0A1W1UVH6_9BACT</name>
<dbReference type="InterPro" id="IPR002763">
    <property type="entry name" value="DUF72"/>
</dbReference>
<keyword evidence="2" id="KW-1185">Reference proteome</keyword>